<dbReference type="InterPro" id="IPR031348">
    <property type="entry name" value="PigL_N"/>
</dbReference>
<dbReference type="HOGENOM" id="CLU_2514115_0_0_1"/>
<gene>
    <name evidence="3" type="ORF">S40285_10860</name>
</gene>
<keyword evidence="1" id="KW-0472">Membrane</keyword>
<sequence length="85" mass="9076">MSDPLSITAGVIAIVTVTIQSTTALYRTVERAKSNGLWDLDCKPVEVPGLQAHKQEAYMDPLVPSSLPHWLPGAALRILNGSAGH</sequence>
<proteinExistence type="predicted"/>
<name>A0A084QNW4_STAC4</name>
<feature type="domain" description="Azaphilone pigments biosynthesis cluster protein L N-terminal" evidence="2">
    <location>
        <begin position="2"/>
        <end position="34"/>
    </location>
</feature>
<evidence type="ECO:0000313" key="3">
    <source>
        <dbReference type="EMBL" id="KFA65649.1"/>
    </source>
</evidence>
<reference evidence="3 4" key="1">
    <citation type="journal article" date="2014" name="BMC Genomics">
        <title>Comparative genome sequencing reveals chemotype-specific gene clusters in the toxigenic black mold Stachybotrys.</title>
        <authorList>
            <person name="Semeiks J."/>
            <person name="Borek D."/>
            <person name="Otwinowski Z."/>
            <person name="Grishin N.V."/>
        </authorList>
    </citation>
    <scope>NUCLEOTIDE SEQUENCE [LARGE SCALE GENOMIC DNA]</scope>
    <source>
        <strain evidence="3 4">IBT 40285</strain>
    </source>
</reference>
<feature type="transmembrane region" description="Helical" evidence="1">
    <location>
        <begin position="6"/>
        <end position="26"/>
    </location>
</feature>
<dbReference type="Pfam" id="PF17111">
    <property type="entry name" value="PigL_N"/>
    <property type="match status" value="1"/>
</dbReference>
<evidence type="ECO:0000313" key="4">
    <source>
        <dbReference type="Proteomes" id="UP000028524"/>
    </source>
</evidence>
<accession>A0A084QNW4</accession>
<organism evidence="3 4">
    <name type="scientific">Stachybotrys chlorohalonatus (strain IBT 40285)</name>
    <dbReference type="NCBI Taxonomy" id="1283841"/>
    <lineage>
        <taxon>Eukaryota</taxon>
        <taxon>Fungi</taxon>
        <taxon>Dikarya</taxon>
        <taxon>Ascomycota</taxon>
        <taxon>Pezizomycotina</taxon>
        <taxon>Sordariomycetes</taxon>
        <taxon>Hypocreomycetidae</taxon>
        <taxon>Hypocreales</taxon>
        <taxon>Stachybotryaceae</taxon>
        <taxon>Stachybotrys</taxon>
    </lineage>
</organism>
<keyword evidence="1" id="KW-0812">Transmembrane</keyword>
<keyword evidence="4" id="KW-1185">Reference proteome</keyword>
<dbReference type="EMBL" id="KL660578">
    <property type="protein sequence ID" value="KFA65649.1"/>
    <property type="molecule type" value="Genomic_DNA"/>
</dbReference>
<dbReference type="InParanoid" id="A0A084QNW4"/>
<dbReference type="Proteomes" id="UP000028524">
    <property type="component" value="Unassembled WGS sequence"/>
</dbReference>
<protein>
    <recommendedName>
        <fullName evidence="2">Azaphilone pigments biosynthesis cluster protein L N-terminal domain-containing protein</fullName>
    </recommendedName>
</protein>
<dbReference type="AlphaFoldDB" id="A0A084QNW4"/>
<evidence type="ECO:0000259" key="2">
    <source>
        <dbReference type="Pfam" id="PF17111"/>
    </source>
</evidence>
<evidence type="ECO:0000256" key="1">
    <source>
        <dbReference type="SAM" id="Phobius"/>
    </source>
</evidence>
<keyword evidence="1" id="KW-1133">Transmembrane helix</keyword>
<dbReference type="OrthoDB" id="5068804at2759"/>